<dbReference type="HOGENOM" id="CLU_3019982_0_0_1"/>
<feature type="non-terminal residue" evidence="1">
    <location>
        <position position="1"/>
    </location>
</feature>
<dbReference type="AlphaFoldDB" id="A0A0C3EXG3"/>
<protein>
    <submittedName>
        <fullName evidence="1">Uncharacterized protein</fullName>
    </submittedName>
</protein>
<keyword evidence="2" id="KW-1185">Reference proteome</keyword>
<reference evidence="1 2" key="1">
    <citation type="submission" date="2014-04" db="EMBL/GenBank/DDBJ databases">
        <authorList>
            <consortium name="DOE Joint Genome Institute"/>
            <person name="Kuo A."/>
            <person name="Tarkka M."/>
            <person name="Buscot F."/>
            <person name="Kohler A."/>
            <person name="Nagy L.G."/>
            <person name="Floudas D."/>
            <person name="Copeland A."/>
            <person name="Barry K.W."/>
            <person name="Cichocki N."/>
            <person name="Veneault-Fourrey C."/>
            <person name="LaButti K."/>
            <person name="Lindquist E.A."/>
            <person name="Lipzen A."/>
            <person name="Lundell T."/>
            <person name="Morin E."/>
            <person name="Murat C."/>
            <person name="Sun H."/>
            <person name="Tunlid A."/>
            <person name="Henrissat B."/>
            <person name="Grigoriev I.V."/>
            <person name="Hibbett D.S."/>
            <person name="Martin F."/>
            <person name="Nordberg H.P."/>
            <person name="Cantor M.N."/>
            <person name="Hua S.X."/>
        </authorList>
    </citation>
    <scope>NUCLEOTIDE SEQUENCE [LARGE SCALE GENOMIC DNA]</scope>
    <source>
        <strain evidence="1 2">F 1598</strain>
    </source>
</reference>
<evidence type="ECO:0000313" key="2">
    <source>
        <dbReference type="Proteomes" id="UP000054166"/>
    </source>
</evidence>
<gene>
    <name evidence="1" type="ORF">PILCRDRAFT_829642</name>
</gene>
<evidence type="ECO:0000313" key="1">
    <source>
        <dbReference type="EMBL" id="KIM72634.1"/>
    </source>
</evidence>
<dbReference type="InParanoid" id="A0A0C3EXG3"/>
<reference evidence="2" key="2">
    <citation type="submission" date="2015-01" db="EMBL/GenBank/DDBJ databases">
        <title>Evolutionary Origins and Diversification of the Mycorrhizal Mutualists.</title>
        <authorList>
            <consortium name="DOE Joint Genome Institute"/>
            <consortium name="Mycorrhizal Genomics Consortium"/>
            <person name="Kohler A."/>
            <person name="Kuo A."/>
            <person name="Nagy L.G."/>
            <person name="Floudas D."/>
            <person name="Copeland A."/>
            <person name="Barry K.W."/>
            <person name="Cichocki N."/>
            <person name="Veneault-Fourrey C."/>
            <person name="LaButti K."/>
            <person name="Lindquist E.A."/>
            <person name="Lipzen A."/>
            <person name="Lundell T."/>
            <person name="Morin E."/>
            <person name="Murat C."/>
            <person name="Riley R."/>
            <person name="Ohm R."/>
            <person name="Sun H."/>
            <person name="Tunlid A."/>
            <person name="Henrissat B."/>
            <person name="Grigoriev I.V."/>
            <person name="Hibbett D.S."/>
            <person name="Martin F."/>
        </authorList>
    </citation>
    <scope>NUCLEOTIDE SEQUENCE [LARGE SCALE GENOMIC DNA]</scope>
    <source>
        <strain evidence="2">F 1598</strain>
    </source>
</reference>
<sequence length="56" mass="6472">IENEKTSVFKVLDNKHQTSADIGAILRHHKARSSSRHQAHRVIIRRGSNYNRNLPN</sequence>
<dbReference type="EMBL" id="KN833117">
    <property type="protein sequence ID" value="KIM72634.1"/>
    <property type="molecule type" value="Genomic_DNA"/>
</dbReference>
<dbReference type="Proteomes" id="UP000054166">
    <property type="component" value="Unassembled WGS sequence"/>
</dbReference>
<name>A0A0C3EXG3_PILCF</name>
<proteinExistence type="predicted"/>
<organism evidence="1 2">
    <name type="scientific">Piloderma croceum (strain F 1598)</name>
    <dbReference type="NCBI Taxonomy" id="765440"/>
    <lineage>
        <taxon>Eukaryota</taxon>
        <taxon>Fungi</taxon>
        <taxon>Dikarya</taxon>
        <taxon>Basidiomycota</taxon>
        <taxon>Agaricomycotina</taxon>
        <taxon>Agaricomycetes</taxon>
        <taxon>Agaricomycetidae</taxon>
        <taxon>Atheliales</taxon>
        <taxon>Atheliaceae</taxon>
        <taxon>Piloderma</taxon>
    </lineage>
</organism>
<accession>A0A0C3EXG3</accession>